<dbReference type="PANTHER" id="PTHR30194:SF3">
    <property type="entry name" value="CROSSOVER JUNCTION ENDODEOXYRIBONUCLEASE RUVC"/>
    <property type="match status" value="1"/>
</dbReference>
<evidence type="ECO:0000256" key="4">
    <source>
        <dbReference type="ARBA" id="ARBA00022723"/>
    </source>
</evidence>
<keyword evidence="5 13" id="KW-0255">Endonuclease</keyword>
<dbReference type="GO" id="GO:0000287">
    <property type="term" value="F:magnesium ion binding"/>
    <property type="evidence" value="ECO:0007669"/>
    <property type="project" value="UniProtKB-UniRule"/>
</dbReference>
<feature type="active site" evidence="13">
    <location>
        <position position="67"/>
    </location>
</feature>
<dbReference type="InterPro" id="IPR020563">
    <property type="entry name" value="X-over_junc_endoDNase_Mg_BS"/>
</dbReference>
<proteinExistence type="inferred from homology"/>
<dbReference type="GO" id="GO:0005737">
    <property type="term" value="C:cytoplasm"/>
    <property type="evidence" value="ECO:0007669"/>
    <property type="project" value="UniProtKB-SubCell"/>
</dbReference>
<organism evidence="15 16">
    <name type="scientific">Candidatus Gottesmanbacteria bacterium GW2011_GWA1_43_11</name>
    <dbReference type="NCBI Taxonomy" id="1618436"/>
    <lineage>
        <taxon>Bacteria</taxon>
        <taxon>Candidatus Gottesmaniibacteriota</taxon>
    </lineage>
</organism>
<evidence type="ECO:0000256" key="6">
    <source>
        <dbReference type="ARBA" id="ARBA00022763"/>
    </source>
</evidence>
<feature type="binding site" evidence="13">
    <location>
        <position position="67"/>
    </location>
    <ligand>
        <name>Mg(2+)</name>
        <dbReference type="ChEBI" id="CHEBI:18420"/>
        <label>2</label>
    </ligand>
</feature>
<name>A0A0G1CID5_9BACT</name>
<keyword evidence="8 13" id="KW-0460">Magnesium</keyword>
<dbReference type="NCBIfam" id="NF000711">
    <property type="entry name" value="PRK00039.2-1"/>
    <property type="match status" value="1"/>
</dbReference>
<keyword evidence="11 13" id="KW-0234">DNA repair</keyword>
<dbReference type="NCBIfam" id="TIGR00228">
    <property type="entry name" value="ruvC"/>
    <property type="match status" value="1"/>
</dbReference>
<evidence type="ECO:0000256" key="7">
    <source>
        <dbReference type="ARBA" id="ARBA00022801"/>
    </source>
</evidence>
<feature type="binding site" evidence="13">
    <location>
        <position position="140"/>
    </location>
    <ligand>
        <name>Mg(2+)</name>
        <dbReference type="ChEBI" id="CHEBI:18420"/>
        <label>1</label>
    </ligand>
</feature>
<evidence type="ECO:0000256" key="8">
    <source>
        <dbReference type="ARBA" id="ARBA00022842"/>
    </source>
</evidence>
<dbReference type="CDD" id="cd16962">
    <property type="entry name" value="RuvC"/>
    <property type="match status" value="1"/>
</dbReference>
<dbReference type="EC" id="3.1.21.10" evidence="13 14"/>
<evidence type="ECO:0000256" key="11">
    <source>
        <dbReference type="ARBA" id="ARBA00023204"/>
    </source>
</evidence>
<feature type="active site" evidence="13">
    <location>
        <position position="140"/>
    </location>
</feature>
<comment type="cofactor">
    <cofactor evidence="13">
        <name>Mg(2+)</name>
        <dbReference type="ChEBI" id="CHEBI:18420"/>
    </cofactor>
    <text evidence="13">Binds 2 Mg(2+) ion per subunit.</text>
</comment>
<dbReference type="FunFam" id="3.30.420.10:FF:000002">
    <property type="entry name" value="Crossover junction endodeoxyribonuclease RuvC"/>
    <property type="match status" value="1"/>
</dbReference>
<gene>
    <name evidence="13" type="primary">ruvC</name>
    <name evidence="15" type="ORF">UV59_C0009G0026</name>
</gene>
<keyword evidence="3 13" id="KW-0540">Nuclease</keyword>
<evidence type="ECO:0000256" key="9">
    <source>
        <dbReference type="ARBA" id="ARBA00023125"/>
    </source>
</evidence>
<dbReference type="PANTHER" id="PTHR30194">
    <property type="entry name" value="CROSSOVER JUNCTION ENDODEOXYRIBONUCLEASE RUVC"/>
    <property type="match status" value="1"/>
</dbReference>
<dbReference type="GO" id="GO:0006310">
    <property type="term" value="P:DNA recombination"/>
    <property type="evidence" value="ECO:0007669"/>
    <property type="project" value="UniProtKB-UniRule"/>
</dbReference>
<keyword evidence="6 13" id="KW-0227">DNA damage</keyword>
<dbReference type="AlphaFoldDB" id="A0A0G1CID5"/>
<evidence type="ECO:0000256" key="2">
    <source>
        <dbReference type="ARBA" id="ARBA00022490"/>
    </source>
</evidence>
<dbReference type="PRINTS" id="PR00696">
    <property type="entry name" value="RSOLVASERUVC"/>
</dbReference>
<evidence type="ECO:0000313" key="16">
    <source>
        <dbReference type="Proteomes" id="UP000034543"/>
    </source>
</evidence>
<dbReference type="GO" id="GO:0006281">
    <property type="term" value="P:DNA repair"/>
    <property type="evidence" value="ECO:0007669"/>
    <property type="project" value="UniProtKB-UniRule"/>
</dbReference>
<dbReference type="GO" id="GO:0003677">
    <property type="term" value="F:DNA binding"/>
    <property type="evidence" value="ECO:0007669"/>
    <property type="project" value="UniProtKB-KW"/>
</dbReference>
<dbReference type="GO" id="GO:0048476">
    <property type="term" value="C:Holliday junction resolvase complex"/>
    <property type="evidence" value="ECO:0007669"/>
    <property type="project" value="UniProtKB-UniRule"/>
</dbReference>
<comment type="catalytic activity">
    <reaction evidence="12 13">
        <text>Endonucleolytic cleavage at a junction such as a reciprocal single-stranded crossover between two homologous DNA duplexes (Holliday junction).</text>
        <dbReference type="EC" id="3.1.21.10"/>
    </reaction>
</comment>
<evidence type="ECO:0000256" key="1">
    <source>
        <dbReference type="ARBA" id="ARBA00009518"/>
    </source>
</evidence>
<comment type="similarity">
    <text evidence="1 13">Belongs to the RuvC family.</text>
</comment>
<accession>A0A0G1CID5</accession>
<keyword evidence="10 13" id="KW-0233">DNA recombination</keyword>
<keyword evidence="7 13" id="KW-0378">Hydrolase</keyword>
<dbReference type="PROSITE" id="PS01321">
    <property type="entry name" value="RUVC"/>
    <property type="match status" value="1"/>
</dbReference>
<dbReference type="STRING" id="1618436.UV59_C0009G0026"/>
<protein>
    <recommendedName>
        <fullName evidence="13 14">Crossover junction endodeoxyribonuclease RuvC</fullName>
        <ecNumber evidence="13 14">3.1.21.10</ecNumber>
    </recommendedName>
    <alternativeName>
        <fullName evidence="13">Holliday junction nuclease RuvC</fullName>
    </alternativeName>
    <alternativeName>
        <fullName evidence="13">Holliday junction resolvase RuvC</fullName>
    </alternativeName>
</protein>
<dbReference type="HAMAP" id="MF_00034">
    <property type="entry name" value="RuvC"/>
    <property type="match status" value="1"/>
</dbReference>
<evidence type="ECO:0000313" key="15">
    <source>
        <dbReference type="EMBL" id="KKS85224.1"/>
    </source>
</evidence>
<sequence length="158" mass="17308">MIIMGIDPGIAITGWGVIRAQNRQPSCVDVGVITTDKADALEERLAILFTDMNQLLKRYRPDVVVLEQLFFNTNAKTALTVGHARGVIMLAARQFGSRLFAYTPLQVKVAITGYGRADKNQIQQMVTKLLKLDQIPQPDDAADALAIALTHGFSTRLG</sequence>
<feature type="active site" evidence="13">
    <location>
        <position position="7"/>
    </location>
</feature>
<dbReference type="EMBL" id="LCFB01000009">
    <property type="protein sequence ID" value="KKS85224.1"/>
    <property type="molecule type" value="Genomic_DNA"/>
</dbReference>
<comment type="subcellular location">
    <subcellularLocation>
        <location evidence="13">Cytoplasm</location>
    </subcellularLocation>
</comment>
<feature type="binding site" evidence="13">
    <location>
        <position position="7"/>
    </location>
    <ligand>
        <name>Mg(2+)</name>
        <dbReference type="ChEBI" id="CHEBI:18420"/>
        <label>1</label>
    </ligand>
</feature>
<dbReference type="GO" id="GO:0008821">
    <property type="term" value="F:crossover junction DNA endonuclease activity"/>
    <property type="evidence" value="ECO:0007669"/>
    <property type="project" value="UniProtKB-UniRule"/>
</dbReference>
<dbReference type="InterPro" id="IPR002176">
    <property type="entry name" value="X-over_junc_endoDNase_RuvC"/>
</dbReference>
<dbReference type="Proteomes" id="UP000034543">
    <property type="component" value="Unassembled WGS sequence"/>
</dbReference>
<dbReference type="PATRIC" id="fig|1618436.3.peg.543"/>
<dbReference type="Pfam" id="PF02075">
    <property type="entry name" value="RuvC"/>
    <property type="match status" value="1"/>
</dbReference>
<evidence type="ECO:0000256" key="5">
    <source>
        <dbReference type="ARBA" id="ARBA00022759"/>
    </source>
</evidence>
<dbReference type="InterPro" id="IPR012337">
    <property type="entry name" value="RNaseH-like_sf"/>
</dbReference>
<comment type="subunit">
    <text evidence="13">Homodimer which binds Holliday junction (HJ) DNA. The HJ becomes 2-fold symmetrical on binding to RuvC with unstacked arms; it has a different conformation from HJ DNA in complex with RuvA. In the full resolvosome a probable DNA-RuvA(4)-RuvB(12)-RuvC(2) complex forms which resolves the HJ.</text>
</comment>
<comment type="caution">
    <text evidence="15">The sequence shown here is derived from an EMBL/GenBank/DDBJ whole genome shotgun (WGS) entry which is preliminary data.</text>
</comment>
<evidence type="ECO:0000256" key="3">
    <source>
        <dbReference type="ARBA" id="ARBA00022722"/>
    </source>
</evidence>
<evidence type="ECO:0000256" key="14">
    <source>
        <dbReference type="NCBIfam" id="TIGR00228"/>
    </source>
</evidence>
<evidence type="ECO:0000256" key="13">
    <source>
        <dbReference type="HAMAP-Rule" id="MF_00034"/>
    </source>
</evidence>
<dbReference type="SUPFAM" id="SSF53098">
    <property type="entry name" value="Ribonuclease H-like"/>
    <property type="match status" value="1"/>
</dbReference>
<reference evidence="15 16" key="1">
    <citation type="journal article" date="2015" name="Nature">
        <title>rRNA introns, odd ribosomes, and small enigmatic genomes across a large radiation of phyla.</title>
        <authorList>
            <person name="Brown C.T."/>
            <person name="Hug L.A."/>
            <person name="Thomas B.C."/>
            <person name="Sharon I."/>
            <person name="Castelle C.J."/>
            <person name="Singh A."/>
            <person name="Wilkins M.J."/>
            <person name="Williams K.H."/>
            <person name="Banfield J.F."/>
        </authorList>
    </citation>
    <scope>NUCLEOTIDE SEQUENCE [LARGE SCALE GENOMIC DNA]</scope>
</reference>
<dbReference type="InterPro" id="IPR036397">
    <property type="entry name" value="RNaseH_sf"/>
</dbReference>
<evidence type="ECO:0000256" key="10">
    <source>
        <dbReference type="ARBA" id="ARBA00023172"/>
    </source>
</evidence>
<dbReference type="Gene3D" id="3.30.420.10">
    <property type="entry name" value="Ribonuclease H-like superfamily/Ribonuclease H"/>
    <property type="match status" value="1"/>
</dbReference>
<keyword evidence="4 13" id="KW-0479">Metal-binding</keyword>
<keyword evidence="9 13" id="KW-0238">DNA-binding</keyword>
<comment type="function">
    <text evidence="13">The RuvA-RuvB-RuvC complex processes Holliday junction (HJ) DNA during genetic recombination and DNA repair. Endonuclease that resolves HJ intermediates. Cleaves cruciform DNA by making single-stranded nicks across the HJ at symmetrical positions within the homologous arms, yielding a 5'-phosphate and a 3'-hydroxyl group; requires a central core of homology in the junction. The consensus cleavage sequence is 5'-(A/T)TT(C/G)-3'. Cleavage occurs on the 3'-side of the TT dinucleotide at the point of strand exchange. HJ branch migration catalyzed by RuvA-RuvB allows RuvC to scan DNA until it finds its consensus sequence, where it cleaves and resolves the cruciform DNA.</text>
</comment>
<keyword evidence="2 13" id="KW-0963">Cytoplasm</keyword>
<evidence type="ECO:0000256" key="12">
    <source>
        <dbReference type="ARBA" id="ARBA00029354"/>
    </source>
</evidence>